<sequence>MIIANGSLHDIDRAEALIGSGVDMVALGRGALANPDMPSRLVAGRELRSFDSSILGPVADIKESELALRHGH</sequence>
<dbReference type="Gene3D" id="3.20.20.70">
    <property type="entry name" value="Aldolase class I"/>
    <property type="match status" value="1"/>
</dbReference>
<dbReference type="Proteomes" id="UP000518878">
    <property type="component" value="Unassembled WGS sequence"/>
</dbReference>
<name>A0A7X5TPQ4_9GAMM</name>
<evidence type="ECO:0000313" key="2">
    <source>
        <dbReference type="Proteomes" id="UP000518878"/>
    </source>
</evidence>
<comment type="caution">
    <text evidence="1">The sequence shown here is derived from an EMBL/GenBank/DDBJ whole genome shotgun (WGS) entry which is preliminary data.</text>
</comment>
<protein>
    <recommendedName>
        <fullName evidence="3">NADH:flavin oxidoreductase/NADH oxidase N-terminal domain-containing protein</fullName>
    </recommendedName>
</protein>
<gene>
    <name evidence="1" type="ORF">HBF32_04310</name>
</gene>
<reference evidence="1 2" key="1">
    <citation type="journal article" date="2006" name="Int. J. Syst. Evol. Microbiol.">
        <title>Dyella yeojuensis sp. nov., isolated from greenhouse soil in Korea.</title>
        <authorList>
            <person name="Kim B.Y."/>
            <person name="Weon H.Y."/>
            <person name="Lee K.H."/>
            <person name="Seok S.J."/>
            <person name="Kwon S.W."/>
            <person name="Go S.J."/>
            <person name="Stackebrandt E."/>
        </authorList>
    </citation>
    <scope>NUCLEOTIDE SEQUENCE [LARGE SCALE GENOMIC DNA]</scope>
    <source>
        <strain evidence="1 2">DSM 17673</strain>
    </source>
</reference>
<dbReference type="SUPFAM" id="SSF51395">
    <property type="entry name" value="FMN-linked oxidoreductases"/>
    <property type="match status" value="1"/>
</dbReference>
<dbReference type="AlphaFoldDB" id="A0A7X5TPQ4"/>
<dbReference type="EMBL" id="JAAQTL010000001">
    <property type="protein sequence ID" value="NID14687.1"/>
    <property type="molecule type" value="Genomic_DNA"/>
</dbReference>
<organism evidence="1 2">
    <name type="scientific">Luteibacter yeojuensis</name>
    <dbReference type="NCBI Taxonomy" id="345309"/>
    <lineage>
        <taxon>Bacteria</taxon>
        <taxon>Pseudomonadati</taxon>
        <taxon>Pseudomonadota</taxon>
        <taxon>Gammaproteobacteria</taxon>
        <taxon>Lysobacterales</taxon>
        <taxon>Rhodanobacteraceae</taxon>
        <taxon>Luteibacter</taxon>
    </lineage>
</organism>
<proteinExistence type="predicted"/>
<evidence type="ECO:0000313" key="1">
    <source>
        <dbReference type="EMBL" id="NID14687.1"/>
    </source>
</evidence>
<keyword evidence="2" id="KW-1185">Reference proteome</keyword>
<dbReference type="InterPro" id="IPR013785">
    <property type="entry name" value="Aldolase_TIM"/>
</dbReference>
<accession>A0A7X5TPQ4</accession>
<evidence type="ECO:0008006" key="3">
    <source>
        <dbReference type="Google" id="ProtNLM"/>
    </source>
</evidence>